<dbReference type="Gene3D" id="2.70.98.10">
    <property type="match status" value="1"/>
</dbReference>
<feature type="binding site" evidence="10">
    <location>
        <position position="248"/>
    </location>
    <ligand>
        <name>beta-D-galactose</name>
        <dbReference type="ChEBI" id="CHEBI:27667"/>
    </ligand>
</feature>
<feature type="binding site" evidence="11">
    <location>
        <begin position="176"/>
        <end position="178"/>
    </location>
    <ligand>
        <name>beta-D-galactose</name>
        <dbReference type="ChEBI" id="CHEBI:27667"/>
    </ligand>
</feature>
<dbReference type="Proteomes" id="UP000886750">
    <property type="component" value="Unassembled WGS sequence"/>
</dbReference>
<evidence type="ECO:0000256" key="6">
    <source>
        <dbReference type="ARBA" id="ARBA00023235"/>
    </source>
</evidence>
<evidence type="ECO:0000313" key="13">
    <source>
        <dbReference type="Proteomes" id="UP000886750"/>
    </source>
</evidence>
<dbReference type="InterPro" id="IPR015443">
    <property type="entry name" value="Aldose_1-epimerase"/>
</dbReference>
<reference evidence="12" key="2">
    <citation type="submission" date="2021-04" db="EMBL/GenBank/DDBJ databases">
        <authorList>
            <person name="Gilroy R."/>
        </authorList>
    </citation>
    <scope>NUCLEOTIDE SEQUENCE</scope>
    <source>
        <strain evidence="12">1345</strain>
    </source>
</reference>
<comment type="similarity">
    <text evidence="3 8">Belongs to the aldose epimerase family.</text>
</comment>
<comment type="caution">
    <text evidence="12">The sequence shown here is derived from an EMBL/GenBank/DDBJ whole genome shotgun (WGS) entry which is preliminary data.</text>
</comment>
<proteinExistence type="inferred from homology"/>
<dbReference type="AlphaFoldDB" id="A0A9D2CSP6"/>
<dbReference type="CDD" id="cd09019">
    <property type="entry name" value="galactose_mutarotase_like"/>
    <property type="match status" value="1"/>
</dbReference>
<dbReference type="PROSITE" id="PS00545">
    <property type="entry name" value="ALDOSE_1_EPIMERASE"/>
    <property type="match status" value="1"/>
</dbReference>
<dbReference type="EC" id="5.1.3.3" evidence="4 8"/>
<dbReference type="InterPro" id="IPR047215">
    <property type="entry name" value="Galactose_mutarotase-like"/>
</dbReference>
<evidence type="ECO:0000313" key="12">
    <source>
        <dbReference type="EMBL" id="HIY96886.1"/>
    </source>
</evidence>
<organism evidence="12 13">
    <name type="scientific">Candidatus Borkfalkia excrementigallinarum</name>
    <dbReference type="NCBI Taxonomy" id="2838506"/>
    <lineage>
        <taxon>Bacteria</taxon>
        <taxon>Bacillati</taxon>
        <taxon>Bacillota</taxon>
        <taxon>Clostridia</taxon>
        <taxon>Christensenellales</taxon>
        <taxon>Christensenellaceae</taxon>
        <taxon>Candidatus Borkfalkia</taxon>
    </lineage>
</organism>
<evidence type="ECO:0000256" key="3">
    <source>
        <dbReference type="ARBA" id="ARBA00006206"/>
    </source>
</evidence>
<dbReference type="PIRSF" id="PIRSF005096">
    <property type="entry name" value="GALM"/>
    <property type="match status" value="1"/>
</dbReference>
<evidence type="ECO:0000256" key="8">
    <source>
        <dbReference type="PIRNR" id="PIRNR005096"/>
    </source>
</evidence>
<evidence type="ECO:0000256" key="7">
    <source>
        <dbReference type="ARBA" id="ARBA00023277"/>
    </source>
</evidence>
<dbReference type="InterPro" id="IPR011013">
    <property type="entry name" value="Gal_mutarotase_sf_dom"/>
</dbReference>
<reference evidence="12" key="1">
    <citation type="journal article" date="2021" name="PeerJ">
        <title>Extensive microbial diversity within the chicken gut microbiome revealed by metagenomics and culture.</title>
        <authorList>
            <person name="Gilroy R."/>
            <person name="Ravi A."/>
            <person name="Getino M."/>
            <person name="Pursley I."/>
            <person name="Horton D.L."/>
            <person name="Alikhan N.F."/>
            <person name="Baker D."/>
            <person name="Gharbi K."/>
            <person name="Hall N."/>
            <person name="Watson M."/>
            <person name="Adriaenssens E.M."/>
            <person name="Foster-Nyarko E."/>
            <person name="Jarju S."/>
            <person name="Secka A."/>
            <person name="Antonio M."/>
            <person name="Oren A."/>
            <person name="Chaudhuri R.R."/>
            <person name="La Ragione R."/>
            <person name="Hildebrand F."/>
            <person name="Pallen M.J."/>
        </authorList>
    </citation>
    <scope>NUCLEOTIDE SEQUENCE</scope>
    <source>
        <strain evidence="12">1345</strain>
    </source>
</reference>
<name>A0A9D2CSP6_9FIRM</name>
<dbReference type="InterPro" id="IPR008183">
    <property type="entry name" value="Aldose_1/G6P_1-epimerase"/>
</dbReference>
<dbReference type="EMBL" id="DXCQ01000030">
    <property type="protein sequence ID" value="HIY96886.1"/>
    <property type="molecule type" value="Genomic_DNA"/>
</dbReference>
<sequence length="349" mass="38481">MIQASVFGKTADGRTVYAFKIRDGANEATILSLGGIIQSLKIAGRDGKPVDVVLGYNDVASYEQNSGYLGALIGRCGNRIEKGKLVIDGEEYSLYCNDRGNHLHGGREGFDKKLWNYVFDGDDGNTLALSLLSPDMEENYPGNVNVQVNYTLVNGELKIEYGAISDRKTVLNFTNHAYFNLDGEGTGAVLDTFLQIDADRITPTDENLIPHGEFKNVDGTPFDFRKGRRIGEKIDADDEDLRYGDGYDMNFVLNKPRGEYAKVAEAEGARSGIVMDVYTDAPAIQLYTGNGLHQAGKTGYYNRNYGFCLETQCIPNAVNVPAYAELGDPVVERGKIYTTTTTYKFSVRR</sequence>
<gene>
    <name evidence="12" type="ORF">H9729_04290</name>
</gene>
<dbReference type="GO" id="GO:0006006">
    <property type="term" value="P:glucose metabolic process"/>
    <property type="evidence" value="ECO:0007669"/>
    <property type="project" value="TreeGrafter"/>
</dbReference>
<dbReference type="PANTHER" id="PTHR10091:SF0">
    <property type="entry name" value="GALACTOSE MUTAROTASE"/>
    <property type="match status" value="1"/>
</dbReference>
<evidence type="ECO:0000256" key="5">
    <source>
        <dbReference type="ARBA" id="ARBA00014165"/>
    </source>
</evidence>
<protein>
    <recommendedName>
        <fullName evidence="5 8">Aldose 1-epimerase</fullName>
        <ecNumber evidence="4 8">5.1.3.3</ecNumber>
    </recommendedName>
</protein>
<keyword evidence="7 8" id="KW-0119">Carbohydrate metabolism</keyword>
<dbReference type="InterPro" id="IPR014718">
    <property type="entry name" value="GH-type_carb-bd"/>
</dbReference>
<dbReference type="GO" id="GO:0033499">
    <property type="term" value="P:galactose catabolic process via UDP-galactose, Leloir pathway"/>
    <property type="evidence" value="ECO:0007669"/>
    <property type="project" value="TreeGrafter"/>
</dbReference>
<evidence type="ECO:0000256" key="2">
    <source>
        <dbReference type="ARBA" id="ARBA00005028"/>
    </source>
</evidence>
<evidence type="ECO:0000256" key="9">
    <source>
        <dbReference type="PIRSR" id="PIRSR005096-1"/>
    </source>
</evidence>
<keyword evidence="6 8" id="KW-0413">Isomerase</keyword>
<accession>A0A9D2CSP6</accession>
<comment type="catalytic activity">
    <reaction evidence="1 8">
        <text>alpha-D-glucose = beta-D-glucose</text>
        <dbReference type="Rhea" id="RHEA:10264"/>
        <dbReference type="ChEBI" id="CHEBI:15903"/>
        <dbReference type="ChEBI" id="CHEBI:17925"/>
        <dbReference type="EC" id="5.1.3.3"/>
    </reaction>
</comment>
<dbReference type="GO" id="GO:0030246">
    <property type="term" value="F:carbohydrate binding"/>
    <property type="evidence" value="ECO:0007669"/>
    <property type="project" value="InterPro"/>
</dbReference>
<feature type="active site" description="Proton donor" evidence="9">
    <location>
        <position position="176"/>
    </location>
</feature>
<evidence type="ECO:0000256" key="4">
    <source>
        <dbReference type="ARBA" id="ARBA00013185"/>
    </source>
</evidence>
<dbReference type="PANTHER" id="PTHR10091">
    <property type="entry name" value="ALDOSE-1-EPIMERASE"/>
    <property type="match status" value="1"/>
</dbReference>
<dbReference type="Pfam" id="PF01263">
    <property type="entry name" value="Aldose_epim"/>
    <property type="match status" value="1"/>
</dbReference>
<dbReference type="SUPFAM" id="SSF74650">
    <property type="entry name" value="Galactose mutarotase-like"/>
    <property type="match status" value="1"/>
</dbReference>
<feature type="active site" description="Proton acceptor" evidence="9">
    <location>
        <position position="310"/>
    </location>
</feature>
<evidence type="ECO:0000256" key="1">
    <source>
        <dbReference type="ARBA" id="ARBA00001614"/>
    </source>
</evidence>
<evidence type="ECO:0000256" key="11">
    <source>
        <dbReference type="PIRSR" id="PIRSR005096-3"/>
    </source>
</evidence>
<feature type="binding site" evidence="11">
    <location>
        <begin position="78"/>
        <end position="79"/>
    </location>
    <ligand>
        <name>beta-D-galactose</name>
        <dbReference type="ChEBI" id="CHEBI:27667"/>
    </ligand>
</feature>
<dbReference type="InterPro" id="IPR018052">
    <property type="entry name" value="Ald1_epimerase_CS"/>
</dbReference>
<dbReference type="GO" id="GO:0004034">
    <property type="term" value="F:aldose 1-epimerase activity"/>
    <property type="evidence" value="ECO:0007669"/>
    <property type="project" value="UniProtKB-EC"/>
</dbReference>
<comment type="pathway">
    <text evidence="2 8">Carbohydrate metabolism; hexose metabolism.</text>
</comment>
<dbReference type="NCBIfam" id="NF008277">
    <property type="entry name" value="PRK11055.1"/>
    <property type="match status" value="1"/>
</dbReference>
<evidence type="ECO:0000256" key="10">
    <source>
        <dbReference type="PIRSR" id="PIRSR005096-2"/>
    </source>
</evidence>